<dbReference type="Proteomes" id="UP000199480">
    <property type="component" value="Chromosome I"/>
</dbReference>
<dbReference type="AlphaFoldDB" id="A0A1H1L4X7"/>
<evidence type="ECO:0000313" key="1">
    <source>
        <dbReference type="EMBL" id="SDR69631.1"/>
    </source>
</evidence>
<accession>A0A1H1L4X7</accession>
<evidence type="ECO:0000313" key="2">
    <source>
        <dbReference type="Proteomes" id="UP000199480"/>
    </source>
</evidence>
<dbReference type="GeneID" id="78500068"/>
<protein>
    <submittedName>
        <fullName evidence="1">Uncharacterized protein</fullName>
    </submittedName>
</protein>
<organism evidence="1 2">
    <name type="scientific">Parafannyhessea umbonata</name>
    <dbReference type="NCBI Taxonomy" id="604330"/>
    <lineage>
        <taxon>Bacteria</taxon>
        <taxon>Bacillati</taxon>
        <taxon>Actinomycetota</taxon>
        <taxon>Coriobacteriia</taxon>
        <taxon>Coriobacteriales</taxon>
        <taxon>Atopobiaceae</taxon>
        <taxon>Parafannyhessea</taxon>
    </lineage>
</organism>
<name>A0A1H1L4X7_9ACTN</name>
<reference evidence="2" key="1">
    <citation type="submission" date="2016-10" db="EMBL/GenBank/DDBJ databases">
        <authorList>
            <person name="Varghese N."/>
            <person name="Submissions S."/>
        </authorList>
    </citation>
    <scope>NUCLEOTIDE SEQUENCE [LARGE SCALE GENOMIC DNA]</scope>
    <source>
        <strain evidence="2">DSM 22620</strain>
    </source>
</reference>
<sequence>MGMTADEFWYGDPWLFAARREAERLGAERRDWERWQSGAYVYDALLRASAVLNPFSGKDRADDWMERPYGHEGEEEPVDAATRAINEQADHQRFAEWILAHGPQ</sequence>
<dbReference type="RefSeq" id="WP_157692144.1">
    <property type="nucleotide sequence ID" value="NZ_LT629759.1"/>
</dbReference>
<proteinExistence type="predicted"/>
<gene>
    <name evidence="1" type="ORF">SAMN04489857_0698</name>
</gene>
<dbReference type="EMBL" id="LT629759">
    <property type="protein sequence ID" value="SDR69631.1"/>
    <property type="molecule type" value="Genomic_DNA"/>
</dbReference>